<keyword evidence="1" id="KW-0862">Zinc</keyword>
<dbReference type="Proteomes" id="UP000604046">
    <property type="component" value="Unassembled WGS sequence"/>
</dbReference>
<dbReference type="EMBL" id="CAJNDS010000613">
    <property type="protein sequence ID" value="CAE7222747.1"/>
    <property type="molecule type" value="Genomic_DNA"/>
</dbReference>
<dbReference type="GO" id="GO:0003676">
    <property type="term" value="F:nucleic acid binding"/>
    <property type="evidence" value="ECO:0007669"/>
    <property type="project" value="InterPro"/>
</dbReference>
<evidence type="ECO:0000313" key="3">
    <source>
        <dbReference type="EMBL" id="CAE7222747.1"/>
    </source>
</evidence>
<reference evidence="3" key="1">
    <citation type="submission" date="2021-02" db="EMBL/GenBank/DDBJ databases">
        <authorList>
            <person name="Dougan E. K."/>
            <person name="Rhodes N."/>
            <person name="Thang M."/>
            <person name="Chan C."/>
        </authorList>
    </citation>
    <scope>NUCLEOTIDE SEQUENCE</scope>
</reference>
<evidence type="ECO:0000259" key="2">
    <source>
        <dbReference type="PROSITE" id="PS50158"/>
    </source>
</evidence>
<sequence length="147" mass="16462">MSATGYEAVCTLHLNYSIVSRMEAVDVRDGCMKLHAQCSELKKPMDIIRHLEDEIAKAEIKLSNFPQLKLSKADCCSILLQAVLHPARQYVALHGNANSWSELTKSLKYFEEQLRMCDVPTAANRGMDGKLCDHCGKHGHVAKDCWS</sequence>
<dbReference type="InterPro" id="IPR036875">
    <property type="entry name" value="Znf_CCHC_sf"/>
</dbReference>
<name>A0A812K8K9_9DINO</name>
<evidence type="ECO:0000313" key="4">
    <source>
        <dbReference type="Proteomes" id="UP000604046"/>
    </source>
</evidence>
<dbReference type="AlphaFoldDB" id="A0A812K8K9"/>
<evidence type="ECO:0000256" key="1">
    <source>
        <dbReference type="PROSITE-ProRule" id="PRU00047"/>
    </source>
</evidence>
<dbReference type="InterPro" id="IPR001878">
    <property type="entry name" value="Znf_CCHC"/>
</dbReference>
<keyword evidence="4" id="KW-1185">Reference proteome</keyword>
<feature type="domain" description="CCHC-type" evidence="2">
    <location>
        <begin position="132"/>
        <end position="145"/>
    </location>
</feature>
<protein>
    <recommendedName>
        <fullName evidence="2">CCHC-type domain-containing protein</fullName>
    </recommendedName>
</protein>
<keyword evidence="1" id="KW-0863">Zinc-finger</keyword>
<proteinExistence type="predicted"/>
<dbReference type="SUPFAM" id="SSF57756">
    <property type="entry name" value="Retrovirus zinc finger-like domains"/>
    <property type="match status" value="1"/>
</dbReference>
<dbReference type="GO" id="GO:0008270">
    <property type="term" value="F:zinc ion binding"/>
    <property type="evidence" value="ECO:0007669"/>
    <property type="project" value="UniProtKB-KW"/>
</dbReference>
<comment type="caution">
    <text evidence="3">The sequence shown here is derived from an EMBL/GenBank/DDBJ whole genome shotgun (WGS) entry which is preliminary data.</text>
</comment>
<dbReference type="PROSITE" id="PS50158">
    <property type="entry name" value="ZF_CCHC"/>
    <property type="match status" value="1"/>
</dbReference>
<accession>A0A812K8K9</accession>
<keyword evidence="1" id="KW-0479">Metal-binding</keyword>
<organism evidence="3 4">
    <name type="scientific">Symbiodinium natans</name>
    <dbReference type="NCBI Taxonomy" id="878477"/>
    <lineage>
        <taxon>Eukaryota</taxon>
        <taxon>Sar</taxon>
        <taxon>Alveolata</taxon>
        <taxon>Dinophyceae</taxon>
        <taxon>Suessiales</taxon>
        <taxon>Symbiodiniaceae</taxon>
        <taxon>Symbiodinium</taxon>
    </lineage>
</organism>
<dbReference type="OrthoDB" id="443183at2759"/>
<gene>
    <name evidence="3" type="ORF">SNAT2548_LOCUS8322</name>
</gene>